<dbReference type="Gene3D" id="3.90.1200.10">
    <property type="match status" value="1"/>
</dbReference>
<evidence type="ECO:0000313" key="2">
    <source>
        <dbReference type="EMBL" id="KAG5941189.1"/>
    </source>
</evidence>
<accession>A0A9P7ME23</accession>
<reference evidence="2 3" key="1">
    <citation type="journal article" date="2020" name="bioRxiv">
        <title>Whole genome comparisons of ergot fungi reveals the divergence and evolution of species within the genus Claviceps are the result of varying mechanisms driving genome evolution and host range expansion.</title>
        <authorList>
            <person name="Wyka S.A."/>
            <person name="Mondo S.J."/>
            <person name="Liu M."/>
            <person name="Dettman J."/>
            <person name="Nalam V."/>
            <person name="Broders K.D."/>
        </authorList>
    </citation>
    <scope>NUCLEOTIDE SEQUENCE [LARGE SCALE GENOMIC DNA]</scope>
    <source>
        <strain evidence="2 3">CCC 1485</strain>
    </source>
</reference>
<dbReference type="PANTHER" id="PTHR21310:SF15">
    <property type="entry name" value="AMINOGLYCOSIDE PHOSPHOTRANSFERASE DOMAIN-CONTAINING PROTEIN"/>
    <property type="match status" value="1"/>
</dbReference>
<dbReference type="InterPro" id="IPR011009">
    <property type="entry name" value="Kinase-like_dom_sf"/>
</dbReference>
<evidence type="ECO:0000259" key="1">
    <source>
        <dbReference type="Pfam" id="PF01636"/>
    </source>
</evidence>
<comment type="caution">
    <text evidence="2">The sequence shown here is derived from an EMBL/GenBank/DDBJ whole genome shotgun (WGS) entry which is preliminary data.</text>
</comment>
<protein>
    <recommendedName>
        <fullName evidence="1">Aminoglycoside phosphotransferase domain-containing protein</fullName>
    </recommendedName>
</protein>
<dbReference type="OrthoDB" id="8300194at2759"/>
<dbReference type="InterPro" id="IPR002575">
    <property type="entry name" value="Aminoglycoside_PTrfase"/>
</dbReference>
<evidence type="ECO:0000313" key="3">
    <source>
        <dbReference type="Proteomes" id="UP000706124"/>
    </source>
</evidence>
<dbReference type="InterPro" id="IPR051678">
    <property type="entry name" value="AGP_Transferase"/>
</dbReference>
<proteinExistence type="predicted"/>
<dbReference type="Pfam" id="PF01636">
    <property type="entry name" value="APH"/>
    <property type="match status" value="1"/>
</dbReference>
<organism evidence="2 3">
    <name type="scientific">Claviceps pazoutovae</name>
    <dbReference type="NCBI Taxonomy" id="1649127"/>
    <lineage>
        <taxon>Eukaryota</taxon>
        <taxon>Fungi</taxon>
        <taxon>Dikarya</taxon>
        <taxon>Ascomycota</taxon>
        <taxon>Pezizomycotina</taxon>
        <taxon>Sordariomycetes</taxon>
        <taxon>Hypocreomycetidae</taxon>
        <taxon>Hypocreales</taxon>
        <taxon>Clavicipitaceae</taxon>
        <taxon>Claviceps</taxon>
    </lineage>
</organism>
<gene>
    <name evidence="2" type="ORF">E4U60_000171</name>
</gene>
<name>A0A9P7ME23_9HYPO</name>
<feature type="domain" description="Aminoglycoside phosphotransferase" evidence="1">
    <location>
        <begin position="9"/>
        <end position="193"/>
    </location>
</feature>
<sequence>MQYIALHTKIPIPKLFAVHIHDGGIYVEMAYIKYPTLGYVWHSLSTSQKNSIYVDLVQHTSSLRELLPPIEGVVSSAFQNPAYDSRVGSSYLGPLSHDNFHSVVRGQMPLGRTAELVGQEAVELHTNHYRTCFTHGNLTPRNIMVKNGHVVAIIDWDSAGWFPEYWEYTKAHYTALGNDDEELIQLALTKYYLELEAERILWTKLPEQGTPGFVSRSGLLFRHQGSAPSKAWLEARKIHPKKDLWAIELARHQD</sequence>
<dbReference type="SUPFAM" id="SSF56112">
    <property type="entry name" value="Protein kinase-like (PK-like)"/>
    <property type="match status" value="1"/>
</dbReference>
<keyword evidence="3" id="KW-1185">Reference proteome</keyword>
<dbReference type="AlphaFoldDB" id="A0A9P7ME23"/>
<dbReference type="PANTHER" id="PTHR21310">
    <property type="entry name" value="AMINOGLYCOSIDE PHOSPHOTRANSFERASE-RELATED-RELATED"/>
    <property type="match status" value="1"/>
</dbReference>
<dbReference type="Proteomes" id="UP000706124">
    <property type="component" value="Unassembled WGS sequence"/>
</dbReference>
<dbReference type="EMBL" id="SRPO01000101">
    <property type="protein sequence ID" value="KAG5941189.1"/>
    <property type="molecule type" value="Genomic_DNA"/>
</dbReference>